<comment type="caution">
    <text evidence="1">The sequence shown here is derived from an EMBL/GenBank/DDBJ whole genome shotgun (WGS) entry which is preliminary data.</text>
</comment>
<gene>
    <name evidence="1" type="ORF">ILUMI_01739</name>
</gene>
<accession>A0A8K0GNW9</accession>
<dbReference type="AlphaFoldDB" id="A0A8K0GNW9"/>
<dbReference type="OrthoDB" id="10063284at2759"/>
<dbReference type="EMBL" id="VTPC01000771">
    <property type="protein sequence ID" value="KAF2904438.1"/>
    <property type="molecule type" value="Genomic_DNA"/>
</dbReference>
<protein>
    <submittedName>
        <fullName evidence="1">Uncharacterized protein</fullName>
    </submittedName>
</protein>
<organism evidence="1 2">
    <name type="scientific">Ignelater luminosus</name>
    <name type="common">Cucubano</name>
    <name type="synonym">Pyrophorus luminosus</name>
    <dbReference type="NCBI Taxonomy" id="2038154"/>
    <lineage>
        <taxon>Eukaryota</taxon>
        <taxon>Metazoa</taxon>
        <taxon>Ecdysozoa</taxon>
        <taxon>Arthropoda</taxon>
        <taxon>Hexapoda</taxon>
        <taxon>Insecta</taxon>
        <taxon>Pterygota</taxon>
        <taxon>Neoptera</taxon>
        <taxon>Endopterygota</taxon>
        <taxon>Coleoptera</taxon>
        <taxon>Polyphaga</taxon>
        <taxon>Elateriformia</taxon>
        <taxon>Elateroidea</taxon>
        <taxon>Elateridae</taxon>
        <taxon>Agrypninae</taxon>
        <taxon>Pyrophorini</taxon>
        <taxon>Ignelater</taxon>
    </lineage>
</organism>
<sequence>MGEGSSTEILNKLEVDKLDIQKLLLFLILWEAVSSNAKSLILQINYRFICILSKWNKILQCVNRTNKALQQKDLSRDCGTKLIAGLRRLRDTGFKQNFQEVQNLTEEMGVEKGFLNKQKRRIKDNGN</sequence>
<name>A0A8K0GNW9_IGNLU</name>
<evidence type="ECO:0000313" key="2">
    <source>
        <dbReference type="Proteomes" id="UP000801492"/>
    </source>
</evidence>
<reference evidence="1" key="1">
    <citation type="submission" date="2019-08" db="EMBL/GenBank/DDBJ databases">
        <title>The genome of the North American firefly Photinus pyralis.</title>
        <authorList>
            <consortium name="Photinus pyralis genome working group"/>
            <person name="Fallon T.R."/>
            <person name="Sander Lower S.E."/>
            <person name="Weng J.-K."/>
        </authorList>
    </citation>
    <scope>NUCLEOTIDE SEQUENCE</scope>
    <source>
        <strain evidence="1">TRF0915ILg1</strain>
        <tissue evidence="1">Whole body</tissue>
    </source>
</reference>
<dbReference type="Proteomes" id="UP000801492">
    <property type="component" value="Unassembled WGS sequence"/>
</dbReference>
<keyword evidence="2" id="KW-1185">Reference proteome</keyword>
<proteinExistence type="predicted"/>
<evidence type="ECO:0000313" key="1">
    <source>
        <dbReference type="EMBL" id="KAF2904438.1"/>
    </source>
</evidence>